<evidence type="ECO:0000256" key="1">
    <source>
        <dbReference type="SAM" id="MobiDB-lite"/>
    </source>
</evidence>
<protein>
    <submittedName>
        <fullName evidence="2">Uncharacterized protein</fullName>
    </submittedName>
</protein>
<reference evidence="2" key="1">
    <citation type="submission" date="2020-03" db="EMBL/GenBank/DDBJ databases">
        <title>The deep terrestrial virosphere.</title>
        <authorList>
            <person name="Holmfeldt K."/>
            <person name="Nilsson E."/>
            <person name="Simone D."/>
            <person name="Lopez-Fernandez M."/>
            <person name="Wu X."/>
            <person name="de Brujin I."/>
            <person name="Lundin D."/>
            <person name="Andersson A."/>
            <person name="Bertilsson S."/>
            <person name="Dopson M."/>
        </authorList>
    </citation>
    <scope>NUCLEOTIDE SEQUENCE</scope>
    <source>
        <strain evidence="2">MM415B01455</strain>
    </source>
</reference>
<dbReference type="EMBL" id="MT141322">
    <property type="protein sequence ID" value="QJA58409.1"/>
    <property type="molecule type" value="Genomic_DNA"/>
</dbReference>
<organism evidence="2">
    <name type="scientific">viral metagenome</name>
    <dbReference type="NCBI Taxonomy" id="1070528"/>
    <lineage>
        <taxon>unclassified sequences</taxon>
        <taxon>metagenomes</taxon>
        <taxon>organismal metagenomes</taxon>
    </lineage>
</organism>
<dbReference type="AlphaFoldDB" id="A0A6M3ILK0"/>
<proteinExistence type="predicted"/>
<gene>
    <name evidence="2" type="ORF">MM415B01455_0012</name>
</gene>
<sequence>MLYKNEEPYKLCDTEIEKLVKHFHNKFPVRVVYPQGRIVPSRLKHNRLPDKPNSISFDLRSIVKTDKGSETWRYADSVVTDNKGIKRFTPKKFQFKGTRFLDRNDIELIFFLLKKSEYCFKGDNQGRMVKFMFEDLVSEAEKKAEKKTLEIRIGTLLFGELALSEEKLRNLAKAYFIPGVDNLTLPQVRIVIDNKIHETQEGPDKFFDMVDADEEIRKRVSIQKAVDMGVLKYDTEKQVWHWQTKGDKGITQICKVPPNKTFNEALYDFYKGDDSFRDDLQSLFITKNPHAGKTKGKGGDDIDDEKEE</sequence>
<accession>A0A6M3ILK0</accession>
<evidence type="ECO:0000313" key="2">
    <source>
        <dbReference type="EMBL" id="QJA58409.1"/>
    </source>
</evidence>
<name>A0A6M3ILK0_9ZZZZ</name>
<feature type="region of interest" description="Disordered" evidence="1">
    <location>
        <begin position="287"/>
        <end position="308"/>
    </location>
</feature>